<evidence type="ECO:0000313" key="2">
    <source>
        <dbReference type="EMBL" id="KAF9494577.1"/>
    </source>
</evidence>
<dbReference type="Proteomes" id="UP000807025">
    <property type="component" value="Unassembled WGS sequence"/>
</dbReference>
<feature type="region of interest" description="Disordered" evidence="1">
    <location>
        <begin position="201"/>
        <end position="279"/>
    </location>
</feature>
<dbReference type="AlphaFoldDB" id="A0A9P5ZU77"/>
<feature type="compositionally biased region" description="Low complexity" evidence="1">
    <location>
        <begin position="201"/>
        <end position="211"/>
    </location>
</feature>
<protein>
    <submittedName>
        <fullName evidence="2">Uncharacterized protein</fullName>
    </submittedName>
</protein>
<feature type="compositionally biased region" description="Polar residues" evidence="1">
    <location>
        <begin position="212"/>
        <end position="231"/>
    </location>
</feature>
<proteinExistence type="predicted"/>
<organism evidence="2 3">
    <name type="scientific">Pleurotus eryngii</name>
    <name type="common">Boletus of the steppes</name>
    <dbReference type="NCBI Taxonomy" id="5323"/>
    <lineage>
        <taxon>Eukaryota</taxon>
        <taxon>Fungi</taxon>
        <taxon>Dikarya</taxon>
        <taxon>Basidiomycota</taxon>
        <taxon>Agaricomycotina</taxon>
        <taxon>Agaricomycetes</taxon>
        <taxon>Agaricomycetidae</taxon>
        <taxon>Agaricales</taxon>
        <taxon>Pleurotineae</taxon>
        <taxon>Pleurotaceae</taxon>
        <taxon>Pleurotus</taxon>
    </lineage>
</organism>
<reference evidence="2" key="1">
    <citation type="submission" date="2020-11" db="EMBL/GenBank/DDBJ databases">
        <authorList>
            <consortium name="DOE Joint Genome Institute"/>
            <person name="Ahrendt S."/>
            <person name="Riley R."/>
            <person name="Andreopoulos W."/>
            <person name="Labutti K."/>
            <person name="Pangilinan J."/>
            <person name="Ruiz-Duenas F.J."/>
            <person name="Barrasa J.M."/>
            <person name="Sanchez-Garcia M."/>
            <person name="Camarero S."/>
            <person name="Miyauchi S."/>
            <person name="Serrano A."/>
            <person name="Linde D."/>
            <person name="Babiker R."/>
            <person name="Drula E."/>
            <person name="Ayuso-Fernandez I."/>
            <person name="Pacheco R."/>
            <person name="Padilla G."/>
            <person name="Ferreira P."/>
            <person name="Barriuso J."/>
            <person name="Kellner H."/>
            <person name="Castanera R."/>
            <person name="Alfaro M."/>
            <person name="Ramirez L."/>
            <person name="Pisabarro A.G."/>
            <person name="Kuo A."/>
            <person name="Tritt A."/>
            <person name="Lipzen A."/>
            <person name="He G."/>
            <person name="Yan M."/>
            <person name="Ng V."/>
            <person name="Cullen D."/>
            <person name="Martin F."/>
            <person name="Rosso M.-N."/>
            <person name="Henrissat B."/>
            <person name="Hibbett D."/>
            <person name="Martinez A.T."/>
            <person name="Grigoriev I.V."/>
        </authorList>
    </citation>
    <scope>NUCLEOTIDE SEQUENCE</scope>
    <source>
        <strain evidence="2">ATCC 90797</strain>
    </source>
</reference>
<evidence type="ECO:0000313" key="3">
    <source>
        <dbReference type="Proteomes" id="UP000807025"/>
    </source>
</evidence>
<gene>
    <name evidence="2" type="ORF">BDN71DRAFT_1431656</name>
</gene>
<comment type="caution">
    <text evidence="2">The sequence shown here is derived from an EMBL/GenBank/DDBJ whole genome shotgun (WGS) entry which is preliminary data.</text>
</comment>
<name>A0A9P5ZU77_PLEER</name>
<accession>A0A9P5ZU77</accession>
<dbReference type="EMBL" id="MU154571">
    <property type="protein sequence ID" value="KAF9494577.1"/>
    <property type="molecule type" value="Genomic_DNA"/>
</dbReference>
<feature type="compositionally biased region" description="Polar residues" evidence="1">
    <location>
        <begin position="264"/>
        <end position="279"/>
    </location>
</feature>
<evidence type="ECO:0000256" key="1">
    <source>
        <dbReference type="SAM" id="MobiDB-lite"/>
    </source>
</evidence>
<sequence>MYTAAHVLTFMLDVNTWLVLLTSGHHGIMALPKGHPLKVIHIVNTILQLVIVILGKGPSLISMMNFARGVPLSKDQQYPMLALKGDLPQKLVVYLLNYALDLWPKVETHLNQGTLFKKLILGSGLKKDKISDSLFMDDALALYNLAHVLSWHMLLKEALYIQPGALLSGFPPGALFLAAPIPPMHHTVQLLDPIILPSSSSNPPASTSLNPQGTPGNNMPATSSQLSQQSIEPASSTQSAPPAPPSPSPAPASQEPIFPPAFCNASTSNHSPSTYSDTS</sequence>
<feature type="compositionally biased region" description="Pro residues" evidence="1">
    <location>
        <begin position="241"/>
        <end position="250"/>
    </location>
</feature>
<keyword evidence="3" id="KW-1185">Reference proteome</keyword>